<accession>A0AAF3EWM3</accession>
<evidence type="ECO:0000313" key="2">
    <source>
        <dbReference type="WBParaSite" id="MBELARI_LOCUS18593"/>
    </source>
</evidence>
<keyword evidence="1" id="KW-1185">Reference proteome</keyword>
<dbReference type="WBParaSite" id="MBELARI_LOCUS18593">
    <property type="protein sequence ID" value="MBELARI_LOCUS18593"/>
    <property type="gene ID" value="MBELARI_LOCUS18593"/>
</dbReference>
<dbReference type="AlphaFoldDB" id="A0AAF3EWM3"/>
<name>A0AAF3EWM3_9BILA</name>
<protein>
    <submittedName>
        <fullName evidence="2">Uncharacterized protein</fullName>
    </submittedName>
</protein>
<proteinExistence type="predicted"/>
<dbReference type="Proteomes" id="UP000887575">
    <property type="component" value="Unassembled WGS sequence"/>
</dbReference>
<evidence type="ECO:0000313" key="1">
    <source>
        <dbReference type="Proteomes" id="UP000887575"/>
    </source>
</evidence>
<sequence length="211" mass="23899">MSSSSLSNFSLYLLGGFLFFLSTSPFVEGGLLKRNEIAPSLVWERLIQLQNSIDKLAEANRAVRCRVPALTQKPATGEHQKTKRFVGPSQRLEELINPFVLHSMDKRFAGPSQRLEELINPLVLHNMDKRFAGPSQRLEELINPLGLHEMNKRFAGPSQRLEELINPLVLHQMNKRYVGPSQRLEELINPLSLGAGYGNHLPESIQEYEDC</sequence>
<organism evidence="1 2">
    <name type="scientific">Mesorhabditis belari</name>
    <dbReference type="NCBI Taxonomy" id="2138241"/>
    <lineage>
        <taxon>Eukaryota</taxon>
        <taxon>Metazoa</taxon>
        <taxon>Ecdysozoa</taxon>
        <taxon>Nematoda</taxon>
        <taxon>Chromadorea</taxon>
        <taxon>Rhabditida</taxon>
        <taxon>Rhabditina</taxon>
        <taxon>Rhabditomorpha</taxon>
        <taxon>Rhabditoidea</taxon>
        <taxon>Rhabditidae</taxon>
        <taxon>Mesorhabditinae</taxon>
        <taxon>Mesorhabditis</taxon>
    </lineage>
</organism>
<reference evidence="2" key="1">
    <citation type="submission" date="2024-02" db="UniProtKB">
        <authorList>
            <consortium name="WormBaseParasite"/>
        </authorList>
    </citation>
    <scope>IDENTIFICATION</scope>
</reference>